<keyword evidence="9 10" id="KW-0472">Membrane</keyword>
<feature type="transmembrane region" description="Helical" evidence="10">
    <location>
        <begin position="26"/>
        <end position="49"/>
    </location>
</feature>
<evidence type="ECO:0000256" key="10">
    <source>
        <dbReference type="RuleBase" id="RU364125"/>
    </source>
</evidence>
<evidence type="ECO:0000256" key="4">
    <source>
        <dbReference type="ARBA" id="ARBA00022475"/>
    </source>
</evidence>
<keyword evidence="12" id="KW-1185">Reference proteome</keyword>
<protein>
    <recommendedName>
        <fullName evidence="10">Flagellar protein FliL</fullName>
    </recommendedName>
</protein>
<keyword evidence="4" id="KW-1003">Cell membrane</keyword>
<dbReference type="PANTHER" id="PTHR35091">
    <property type="entry name" value="FLAGELLAR PROTEIN FLIL"/>
    <property type="match status" value="1"/>
</dbReference>
<accession>A0A4R2KZ01</accession>
<dbReference type="AlphaFoldDB" id="A0A4R2KZ01"/>
<keyword evidence="7 10" id="KW-0283">Flagellar rotation</keyword>
<organism evidence="11 12">
    <name type="scientific">Chromatocurvus halotolerans</name>
    <dbReference type="NCBI Taxonomy" id="1132028"/>
    <lineage>
        <taxon>Bacteria</taxon>
        <taxon>Pseudomonadati</taxon>
        <taxon>Pseudomonadota</taxon>
        <taxon>Gammaproteobacteria</taxon>
        <taxon>Cellvibrionales</taxon>
        <taxon>Halieaceae</taxon>
        <taxon>Chromatocurvus</taxon>
    </lineage>
</organism>
<comment type="subcellular location">
    <subcellularLocation>
        <location evidence="10">Cell inner membrane</location>
    </subcellularLocation>
    <subcellularLocation>
        <location evidence="2">Cell membrane</location>
        <topology evidence="2">Single-pass membrane protein</topology>
    </subcellularLocation>
</comment>
<dbReference type="InterPro" id="IPR005503">
    <property type="entry name" value="FliL"/>
</dbReference>
<evidence type="ECO:0000256" key="2">
    <source>
        <dbReference type="ARBA" id="ARBA00004162"/>
    </source>
</evidence>
<dbReference type="RefSeq" id="WP_162883779.1">
    <property type="nucleotide sequence ID" value="NZ_QQSW01000002.1"/>
</dbReference>
<evidence type="ECO:0000256" key="7">
    <source>
        <dbReference type="ARBA" id="ARBA00022779"/>
    </source>
</evidence>
<evidence type="ECO:0000256" key="1">
    <source>
        <dbReference type="ARBA" id="ARBA00002254"/>
    </source>
</evidence>
<reference evidence="11 12" key="1">
    <citation type="submission" date="2019-03" db="EMBL/GenBank/DDBJ databases">
        <title>Genomic Encyclopedia of Type Strains, Phase IV (KMG-IV): sequencing the most valuable type-strain genomes for metagenomic binning, comparative biology and taxonomic classification.</title>
        <authorList>
            <person name="Goeker M."/>
        </authorList>
    </citation>
    <scope>NUCLEOTIDE SEQUENCE [LARGE SCALE GENOMIC DNA]</scope>
    <source>
        <strain evidence="11 12">DSM 23344</strain>
    </source>
</reference>
<keyword evidence="10" id="KW-0997">Cell inner membrane</keyword>
<name>A0A4R2KZ01_9GAMM</name>
<dbReference type="PANTHER" id="PTHR35091:SF2">
    <property type="entry name" value="FLAGELLAR PROTEIN FLIL"/>
    <property type="match status" value="1"/>
</dbReference>
<gene>
    <name evidence="11" type="ORF">EV688_10450</name>
</gene>
<dbReference type="EMBL" id="SLWX01000004">
    <property type="protein sequence ID" value="TCO76596.1"/>
    <property type="molecule type" value="Genomic_DNA"/>
</dbReference>
<comment type="similarity">
    <text evidence="3 10">Belongs to the FliL family.</text>
</comment>
<dbReference type="GO" id="GO:0005886">
    <property type="term" value="C:plasma membrane"/>
    <property type="evidence" value="ECO:0007669"/>
    <property type="project" value="UniProtKB-SubCell"/>
</dbReference>
<dbReference type="Pfam" id="PF03748">
    <property type="entry name" value="FliL"/>
    <property type="match status" value="1"/>
</dbReference>
<sequence>MADNEIDAVTPGSGASKNSGPGMGKLLVVSLLASLVMSGGVGAGLYFVLQPQIAAQQAGDPDAPEAPQKSKKPPIYFSLDEPFIVNLSSQGTRFLQVTVEIMAREDAVIEAVQKHRPLLRNNLLLLFSAQTPSSIGSPEGKEELRRSALSELQSILTNLGEPAEVEDLYFTSLVVQ</sequence>
<dbReference type="GO" id="GO:0071978">
    <property type="term" value="P:bacterial-type flagellum-dependent swarming motility"/>
    <property type="evidence" value="ECO:0007669"/>
    <property type="project" value="TreeGrafter"/>
</dbReference>
<dbReference type="GO" id="GO:0009425">
    <property type="term" value="C:bacterial-type flagellum basal body"/>
    <property type="evidence" value="ECO:0007669"/>
    <property type="project" value="InterPro"/>
</dbReference>
<evidence type="ECO:0000256" key="9">
    <source>
        <dbReference type="ARBA" id="ARBA00023136"/>
    </source>
</evidence>
<evidence type="ECO:0000256" key="5">
    <source>
        <dbReference type="ARBA" id="ARBA00022500"/>
    </source>
</evidence>
<evidence type="ECO:0000256" key="3">
    <source>
        <dbReference type="ARBA" id="ARBA00008281"/>
    </source>
</evidence>
<keyword evidence="5 10" id="KW-0145">Chemotaxis</keyword>
<evidence type="ECO:0000256" key="8">
    <source>
        <dbReference type="ARBA" id="ARBA00022989"/>
    </source>
</evidence>
<proteinExistence type="inferred from homology"/>
<comment type="caution">
    <text evidence="11">The sequence shown here is derived from an EMBL/GenBank/DDBJ whole genome shotgun (WGS) entry which is preliminary data.</text>
</comment>
<evidence type="ECO:0000313" key="12">
    <source>
        <dbReference type="Proteomes" id="UP000294980"/>
    </source>
</evidence>
<keyword evidence="6 10" id="KW-0812">Transmembrane</keyword>
<keyword evidence="11" id="KW-0966">Cell projection</keyword>
<comment type="function">
    <text evidence="1 10">Controls the rotational direction of flagella during chemotaxis.</text>
</comment>
<dbReference type="GO" id="GO:0006935">
    <property type="term" value="P:chemotaxis"/>
    <property type="evidence" value="ECO:0007669"/>
    <property type="project" value="UniProtKB-KW"/>
</dbReference>
<evidence type="ECO:0000313" key="11">
    <source>
        <dbReference type="EMBL" id="TCO76596.1"/>
    </source>
</evidence>
<dbReference type="Proteomes" id="UP000294980">
    <property type="component" value="Unassembled WGS sequence"/>
</dbReference>
<keyword evidence="11" id="KW-0282">Flagellum</keyword>
<evidence type="ECO:0000256" key="6">
    <source>
        <dbReference type="ARBA" id="ARBA00022692"/>
    </source>
</evidence>
<keyword evidence="11" id="KW-0969">Cilium</keyword>
<keyword evidence="8 10" id="KW-1133">Transmembrane helix</keyword>